<reference evidence="3" key="1">
    <citation type="journal article" date="2019" name="bioRxiv">
        <title>Genomics, evolutionary history and diagnostics of the Alternaria alternata species group including apple and Asian pear pathotypes.</title>
        <authorList>
            <person name="Armitage A.D."/>
            <person name="Cockerton H.M."/>
            <person name="Sreenivasaprasad S."/>
            <person name="Woodhall J.W."/>
            <person name="Lane C.R."/>
            <person name="Harrison R.J."/>
            <person name="Clarkson J.P."/>
        </authorList>
    </citation>
    <scope>NUCLEOTIDE SEQUENCE [LARGE SCALE GENOMIC DNA]</scope>
    <source>
        <strain evidence="3">RGR 97.0016</strain>
    </source>
</reference>
<evidence type="ECO:0000313" key="2">
    <source>
        <dbReference type="EMBL" id="RYO45219.1"/>
    </source>
</evidence>
<dbReference type="OrthoDB" id="3689987at2759"/>
<dbReference type="AlphaFoldDB" id="A0A4Q4QP34"/>
<name>A0A4Q4QP34_9PLEO</name>
<dbReference type="Proteomes" id="UP000293823">
    <property type="component" value="Unassembled WGS sequence"/>
</dbReference>
<accession>A0A4Q4QP34</accession>
<comment type="caution">
    <text evidence="2">The sequence shown here is derived from an EMBL/GenBank/DDBJ whole genome shotgun (WGS) entry which is preliminary data.</text>
</comment>
<keyword evidence="3" id="KW-1185">Reference proteome</keyword>
<evidence type="ECO:0000256" key="1">
    <source>
        <dbReference type="SAM" id="MobiDB-lite"/>
    </source>
</evidence>
<sequence length="355" mass="39292">MNHAINFPTNGYPAYPQAALVLASKLDHHDPQIVVNGGTAKQNTNIRNMLLANASGAEILLSVQTHQASKKAGIHQILDNLSELSMEELRRIIRANERLLLPVLKADVNLKRKMSEDPDEGPAPSSQNTERPHKTLKGKKPNQEKSVKDTSRVMPYGCPGNGGTCQEHKKRRWTSKSKFLDHFIMEHLGEYKNTDCRGGSNGFKCLQCEERNSSFCVNTGVITSSHIREVAIHIWNDHMIPRTTMVHVQTREVGVKDEPKESFDICYNEPGGTEIGDELESSVTMDKDEVKPGEPLGTRYEQTCDGGLDAFLCCDIGSDIGSDSVNLGEFDFGTDAVFSDFFDLNGYFGGMVFAV</sequence>
<dbReference type="EMBL" id="PEJP01000054">
    <property type="protein sequence ID" value="RYO45219.1"/>
    <property type="molecule type" value="Genomic_DNA"/>
</dbReference>
<evidence type="ECO:0000313" key="3">
    <source>
        <dbReference type="Proteomes" id="UP000293823"/>
    </source>
</evidence>
<gene>
    <name evidence="2" type="ORF">AA0113_g10534</name>
</gene>
<organism evidence="2 3">
    <name type="scientific">Alternaria arborescens</name>
    <dbReference type="NCBI Taxonomy" id="156630"/>
    <lineage>
        <taxon>Eukaryota</taxon>
        <taxon>Fungi</taxon>
        <taxon>Dikarya</taxon>
        <taxon>Ascomycota</taxon>
        <taxon>Pezizomycotina</taxon>
        <taxon>Dothideomycetes</taxon>
        <taxon>Pleosporomycetidae</taxon>
        <taxon>Pleosporales</taxon>
        <taxon>Pleosporineae</taxon>
        <taxon>Pleosporaceae</taxon>
        <taxon>Alternaria</taxon>
        <taxon>Alternaria sect. Alternaria</taxon>
    </lineage>
</organism>
<feature type="compositionally biased region" description="Basic and acidic residues" evidence="1">
    <location>
        <begin position="141"/>
        <end position="151"/>
    </location>
</feature>
<protein>
    <submittedName>
        <fullName evidence="2">Uncharacterized protein</fullName>
    </submittedName>
</protein>
<feature type="region of interest" description="Disordered" evidence="1">
    <location>
        <begin position="113"/>
        <end position="169"/>
    </location>
</feature>
<proteinExistence type="predicted"/>